<dbReference type="EMBL" id="JAVDXV010000006">
    <property type="protein sequence ID" value="MDR7334278.1"/>
    <property type="molecule type" value="Genomic_DNA"/>
</dbReference>
<keyword evidence="1" id="KW-0472">Membrane</keyword>
<keyword evidence="1" id="KW-1133">Transmembrane helix</keyword>
<feature type="signal peptide" evidence="2">
    <location>
        <begin position="1"/>
        <end position="22"/>
    </location>
</feature>
<evidence type="ECO:0000313" key="3">
    <source>
        <dbReference type="EMBL" id="MDR7334278.1"/>
    </source>
</evidence>
<feature type="chain" id="PRO_5046785498" description="Phage coat protein" evidence="2">
    <location>
        <begin position="23"/>
        <end position="71"/>
    </location>
</feature>
<proteinExistence type="predicted"/>
<name>A0ABU2AE45_9BURK</name>
<sequence>MKLNRTAALVAASVLAAPAAFAAGPSAGDLSNLTPDGATIMTAIGAVALVLIGINLGLKGFRIVQSLVGKR</sequence>
<dbReference type="RefSeq" id="WP_310330591.1">
    <property type="nucleotide sequence ID" value="NZ_JAVDXV010000006.1"/>
</dbReference>
<feature type="transmembrane region" description="Helical" evidence="1">
    <location>
        <begin position="38"/>
        <end position="58"/>
    </location>
</feature>
<evidence type="ECO:0000256" key="1">
    <source>
        <dbReference type="SAM" id="Phobius"/>
    </source>
</evidence>
<organism evidence="3 4">
    <name type="scientific">Roseateles asaccharophilus</name>
    <dbReference type="NCBI Taxonomy" id="582607"/>
    <lineage>
        <taxon>Bacteria</taxon>
        <taxon>Pseudomonadati</taxon>
        <taxon>Pseudomonadota</taxon>
        <taxon>Betaproteobacteria</taxon>
        <taxon>Burkholderiales</taxon>
        <taxon>Sphaerotilaceae</taxon>
        <taxon>Roseateles</taxon>
    </lineage>
</organism>
<keyword evidence="2" id="KW-0732">Signal</keyword>
<keyword evidence="1" id="KW-0812">Transmembrane</keyword>
<accession>A0ABU2AE45</accession>
<evidence type="ECO:0000313" key="4">
    <source>
        <dbReference type="Proteomes" id="UP001180825"/>
    </source>
</evidence>
<gene>
    <name evidence="3" type="ORF">J2X21_003430</name>
</gene>
<evidence type="ECO:0000256" key="2">
    <source>
        <dbReference type="SAM" id="SignalP"/>
    </source>
</evidence>
<evidence type="ECO:0008006" key="5">
    <source>
        <dbReference type="Google" id="ProtNLM"/>
    </source>
</evidence>
<reference evidence="3 4" key="1">
    <citation type="submission" date="2023-07" db="EMBL/GenBank/DDBJ databases">
        <title>Sorghum-associated microbial communities from plants grown in Nebraska, USA.</title>
        <authorList>
            <person name="Schachtman D."/>
        </authorList>
    </citation>
    <scope>NUCLEOTIDE SEQUENCE [LARGE SCALE GENOMIC DNA]</scope>
    <source>
        <strain evidence="3 4">BE316</strain>
    </source>
</reference>
<keyword evidence="4" id="KW-1185">Reference proteome</keyword>
<comment type="caution">
    <text evidence="3">The sequence shown here is derived from an EMBL/GenBank/DDBJ whole genome shotgun (WGS) entry which is preliminary data.</text>
</comment>
<protein>
    <recommendedName>
        <fullName evidence="5">Phage coat protein</fullName>
    </recommendedName>
</protein>
<dbReference type="Proteomes" id="UP001180825">
    <property type="component" value="Unassembled WGS sequence"/>
</dbReference>